<name>A0A4P2VMQ8_FLUSA</name>
<dbReference type="EMBL" id="AP019368">
    <property type="protein sequence ID" value="BBH52769.1"/>
    <property type="molecule type" value="Genomic_DNA"/>
</dbReference>
<sequence>MDIYQKVQRQIRDKIYTCVSEGVERFPQPLAIYNSDLLDQEKRYLILTDFFENDEHLEEGRLSDNDLNKGIIINLLGKLGIYENSYFVPPLILKDQQTALSNKFSNNINPNLLRKIIEISPYAILCFGHRSLLVLSAIFKDSIALSLNENLQLEPIKLSEGKSSQLFYLSSIKDLSSFPIWRKQVWQVLLPLSCLAEK</sequence>
<proteinExistence type="predicted"/>
<dbReference type="RefSeq" id="WP_130607528.1">
    <property type="nucleotide sequence ID" value="NZ_AP019368.1"/>
</dbReference>
<dbReference type="KEGG" id="sbf:JCM31447_12120"/>
<evidence type="ECO:0000313" key="1">
    <source>
        <dbReference type="EMBL" id="BBH52769.1"/>
    </source>
</evidence>
<evidence type="ECO:0008006" key="3">
    <source>
        <dbReference type="Google" id="ProtNLM"/>
    </source>
</evidence>
<protein>
    <recommendedName>
        <fullName evidence="3">Uracil-DNA glycosylase-like domain-containing protein</fullName>
    </recommendedName>
</protein>
<keyword evidence="2" id="KW-1185">Reference proteome</keyword>
<organism evidence="1 2">
    <name type="scientific">Fluviispira sanaruensis</name>
    <dbReference type="NCBI Taxonomy" id="2493639"/>
    <lineage>
        <taxon>Bacteria</taxon>
        <taxon>Pseudomonadati</taxon>
        <taxon>Bdellovibrionota</taxon>
        <taxon>Oligoflexia</taxon>
        <taxon>Silvanigrellales</taxon>
        <taxon>Silvanigrellaceae</taxon>
        <taxon>Fluviispira</taxon>
    </lineage>
</organism>
<gene>
    <name evidence="1" type="ORF">JCM31447_12120</name>
</gene>
<reference evidence="1 2" key="1">
    <citation type="submission" date="2018-12" db="EMBL/GenBank/DDBJ databases">
        <title>Rubrispira sanarue gen. nov., sp., nov., a member of the order Silvanigrellales, isolated from a brackish lake in Hamamatsu Japan.</title>
        <authorList>
            <person name="Maejima Y."/>
            <person name="Iino T."/>
            <person name="Muraguchi Y."/>
            <person name="Fukuda K."/>
            <person name="Nojiri H."/>
            <person name="Ohkuma M."/>
            <person name="Moriuchi R."/>
            <person name="Dohra H."/>
            <person name="Kimbara K."/>
            <person name="Shintani M."/>
        </authorList>
    </citation>
    <scope>NUCLEOTIDE SEQUENCE [LARGE SCALE GENOMIC DNA]</scope>
    <source>
        <strain evidence="1 2">RF1110005</strain>
    </source>
</reference>
<accession>A0A4P2VMQ8</accession>
<dbReference type="AlphaFoldDB" id="A0A4P2VMQ8"/>
<evidence type="ECO:0000313" key="2">
    <source>
        <dbReference type="Proteomes" id="UP000291236"/>
    </source>
</evidence>
<dbReference type="OrthoDB" id="5295074at2"/>
<dbReference type="Proteomes" id="UP000291236">
    <property type="component" value="Chromosome"/>
</dbReference>